<name>A0A834TB89_9FABA</name>
<organism evidence="1 2">
    <name type="scientific">Senna tora</name>
    <dbReference type="NCBI Taxonomy" id="362788"/>
    <lineage>
        <taxon>Eukaryota</taxon>
        <taxon>Viridiplantae</taxon>
        <taxon>Streptophyta</taxon>
        <taxon>Embryophyta</taxon>
        <taxon>Tracheophyta</taxon>
        <taxon>Spermatophyta</taxon>
        <taxon>Magnoliopsida</taxon>
        <taxon>eudicotyledons</taxon>
        <taxon>Gunneridae</taxon>
        <taxon>Pentapetalae</taxon>
        <taxon>rosids</taxon>
        <taxon>fabids</taxon>
        <taxon>Fabales</taxon>
        <taxon>Fabaceae</taxon>
        <taxon>Caesalpinioideae</taxon>
        <taxon>Cassia clade</taxon>
        <taxon>Senna</taxon>
    </lineage>
</organism>
<evidence type="ECO:0000313" key="2">
    <source>
        <dbReference type="Proteomes" id="UP000634136"/>
    </source>
</evidence>
<comment type="caution">
    <text evidence="1">The sequence shown here is derived from an EMBL/GenBank/DDBJ whole genome shotgun (WGS) entry which is preliminary data.</text>
</comment>
<sequence length="42" mass="4919">MALKCEGMLMKITNMVQKKYRQKLDSFITNIKNKIPTMMIAL</sequence>
<gene>
    <name evidence="1" type="ORF">G2W53_023361</name>
</gene>
<keyword evidence="2" id="KW-1185">Reference proteome</keyword>
<evidence type="ECO:0000313" key="1">
    <source>
        <dbReference type="EMBL" id="KAF7817906.1"/>
    </source>
</evidence>
<dbReference type="AlphaFoldDB" id="A0A834TB89"/>
<reference evidence="1" key="1">
    <citation type="submission" date="2020-09" db="EMBL/GenBank/DDBJ databases">
        <title>Genome-Enabled Discovery of Anthraquinone Biosynthesis in Senna tora.</title>
        <authorList>
            <person name="Kang S.-H."/>
            <person name="Pandey R.P."/>
            <person name="Lee C.-M."/>
            <person name="Sim J.-S."/>
            <person name="Jeong J.-T."/>
            <person name="Choi B.-S."/>
            <person name="Jung M."/>
            <person name="Ginzburg D."/>
            <person name="Zhao K."/>
            <person name="Won S.Y."/>
            <person name="Oh T.-J."/>
            <person name="Yu Y."/>
            <person name="Kim N.-H."/>
            <person name="Lee O.R."/>
            <person name="Lee T.-H."/>
            <person name="Bashyal P."/>
            <person name="Kim T.-S."/>
            <person name="Lee W.-H."/>
            <person name="Kawkins C."/>
            <person name="Kim C.-K."/>
            <person name="Kim J.S."/>
            <person name="Ahn B.O."/>
            <person name="Rhee S.Y."/>
            <person name="Sohng J.K."/>
        </authorList>
    </citation>
    <scope>NUCLEOTIDE SEQUENCE</scope>
    <source>
        <tissue evidence="1">Leaf</tissue>
    </source>
</reference>
<dbReference type="Proteomes" id="UP000634136">
    <property type="component" value="Unassembled WGS sequence"/>
</dbReference>
<proteinExistence type="predicted"/>
<protein>
    <submittedName>
        <fullName evidence="1">Uncharacterized protein</fullName>
    </submittedName>
</protein>
<accession>A0A834TB89</accession>
<dbReference type="EMBL" id="JAAIUW010000008">
    <property type="protein sequence ID" value="KAF7817906.1"/>
    <property type="molecule type" value="Genomic_DNA"/>
</dbReference>